<feature type="domain" description="Nuclear receptor" evidence="10">
    <location>
        <begin position="4"/>
        <end position="32"/>
    </location>
</feature>
<keyword evidence="6" id="KW-0804">Transcription</keyword>
<organism evidence="11 12">
    <name type="scientific">Caerostris extrusa</name>
    <name type="common">Bark spider</name>
    <name type="synonym">Caerostris bankana</name>
    <dbReference type="NCBI Taxonomy" id="172846"/>
    <lineage>
        <taxon>Eukaryota</taxon>
        <taxon>Metazoa</taxon>
        <taxon>Ecdysozoa</taxon>
        <taxon>Arthropoda</taxon>
        <taxon>Chelicerata</taxon>
        <taxon>Arachnida</taxon>
        <taxon>Araneae</taxon>
        <taxon>Araneomorphae</taxon>
        <taxon>Entelegynae</taxon>
        <taxon>Araneoidea</taxon>
        <taxon>Araneidae</taxon>
        <taxon>Caerostris</taxon>
    </lineage>
</organism>
<keyword evidence="12" id="KW-1185">Reference proteome</keyword>
<gene>
    <name evidence="11" type="ORF">CEXT_723971</name>
</gene>
<keyword evidence="5" id="KW-0238">DNA-binding</keyword>
<evidence type="ECO:0000256" key="1">
    <source>
        <dbReference type="ARBA" id="ARBA00022723"/>
    </source>
</evidence>
<evidence type="ECO:0000256" key="9">
    <source>
        <dbReference type="SAM" id="MobiDB-lite"/>
    </source>
</evidence>
<evidence type="ECO:0000259" key="10">
    <source>
        <dbReference type="Pfam" id="PF00105"/>
    </source>
</evidence>
<dbReference type="SUPFAM" id="SSF57716">
    <property type="entry name" value="Glucocorticoid receptor-like (DNA-binding domain)"/>
    <property type="match status" value="1"/>
</dbReference>
<keyword evidence="3" id="KW-0862">Zinc</keyword>
<reference evidence="11 12" key="1">
    <citation type="submission" date="2021-06" db="EMBL/GenBank/DDBJ databases">
        <title>Caerostris extrusa draft genome.</title>
        <authorList>
            <person name="Kono N."/>
            <person name="Arakawa K."/>
        </authorList>
    </citation>
    <scope>NUCLEOTIDE SEQUENCE [LARGE SCALE GENOMIC DNA]</scope>
</reference>
<keyword evidence="4" id="KW-0805">Transcription regulation</keyword>
<accession>A0AAV4XEG0</accession>
<keyword evidence="7" id="KW-0675">Receptor</keyword>
<keyword evidence="8" id="KW-0539">Nucleus</keyword>
<evidence type="ECO:0000256" key="7">
    <source>
        <dbReference type="ARBA" id="ARBA00023170"/>
    </source>
</evidence>
<evidence type="ECO:0000256" key="8">
    <source>
        <dbReference type="ARBA" id="ARBA00023242"/>
    </source>
</evidence>
<dbReference type="InterPro" id="IPR013088">
    <property type="entry name" value="Znf_NHR/GATA"/>
</dbReference>
<keyword evidence="1" id="KW-0479">Metal-binding</keyword>
<dbReference type="EMBL" id="BPLR01000172">
    <property type="protein sequence ID" value="GIY92615.1"/>
    <property type="molecule type" value="Genomic_DNA"/>
</dbReference>
<dbReference type="AlphaFoldDB" id="A0AAV4XEG0"/>
<dbReference type="Proteomes" id="UP001054945">
    <property type="component" value="Unassembled WGS sequence"/>
</dbReference>
<feature type="region of interest" description="Disordered" evidence="9">
    <location>
        <begin position="74"/>
        <end position="105"/>
    </location>
</feature>
<evidence type="ECO:0000256" key="5">
    <source>
        <dbReference type="ARBA" id="ARBA00023125"/>
    </source>
</evidence>
<keyword evidence="2" id="KW-0863">Zinc-finger</keyword>
<feature type="compositionally biased region" description="Basic and acidic residues" evidence="9">
    <location>
        <begin position="74"/>
        <end position="85"/>
    </location>
</feature>
<dbReference type="InterPro" id="IPR001628">
    <property type="entry name" value="Znf_hrmn_rcpt"/>
</dbReference>
<evidence type="ECO:0000256" key="3">
    <source>
        <dbReference type="ARBA" id="ARBA00022833"/>
    </source>
</evidence>
<dbReference type="Gene3D" id="3.30.50.10">
    <property type="entry name" value="Erythroid Transcription Factor GATA-1, subunit A"/>
    <property type="match status" value="1"/>
</dbReference>
<sequence length="324" mass="37073">MCKDKSGPITKINRNKCRKCRLARCIAKGMNKNGALPGVCPLSVGVGIDDNPLWRHKSVLWIRKTEFEQFKRRCHADSTTREGSQKFHQTTPTRSHGAENLPQPNYQNLYPSVPADFVRRSSVYGNLLPIPAHPLTFNLPPYIYQPTPMYQPFRMHCYQLAADELMKNIALMRSVPDMKILPIEDQVCHPRTLQATLDPRKCIQVARSVFADFRKEIGLRRTGLPEITGPFQNRYHWQILQSFKSLGSPYSDHRPRLLSGALLNHIGRTLFCIADDRWRSLEVFAFELNAVTDDMLVELLFSTYTTNSPFHEVLATLYAKPASC</sequence>
<evidence type="ECO:0000256" key="6">
    <source>
        <dbReference type="ARBA" id="ARBA00023163"/>
    </source>
</evidence>
<evidence type="ECO:0000256" key="4">
    <source>
        <dbReference type="ARBA" id="ARBA00023015"/>
    </source>
</evidence>
<protein>
    <recommendedName>
        <fullName evidence="10">Nuclear receptor domain-containing protein</fullName>
    </recommendedName>
</protein>
<comment type="caution">
    <text evidence="11">The sequence shown here is derived from an EMBL/GenBank/DDBJ whole genome shotgun (WGS) entry which is preliminary data.</text>
</comment>
<evidence type="ECO:0000313" key="11">
    <source>
        <dbReference type="EMBL" id="GIY92615.1"/>
    </source>
</evidence>
<dbReference type="GO" id="GO:0043565">
    <property type="term" value="F:sequence-specific DNA binding"/>
    <property type="evidence" value="ECO:0007669"/>
    <property type="project" value="InterPro"/>
</dbReference>
<proteinExistence type="predicted"/>
<dbReference type="GO" id="GO:0008270">
    <property type="term" value="F:zinc ion binding"/>
    <property type="evidence" value="ECO:0007669"/>
    <property type="project" value="UniProtKB-KW"/>
</dbReference>
<dbReference type="GO" id="GO:0003700">
    <property type="term" value="F:DNA-binding transcription factor activity"/>
    <property type="evidence" value="ECO:0007669"/>
    <property type="project" value="InterPro"/>
</dbReference>
<dbReference type="Pfam" id="PF00105">
    <property type="entry name" value="zf-C4"/>
    <property type="match status" value="1"/>
</dbReference>
<evidence type="ECO:0000313" key="12">
    <source>
        <dbReference type="Proteomes" id="UP001054945"/>
    </source>
</evidence>
<evidence type="ECO:0000256" key="2">
    <source>
        <dbReference type="ARBA" id="ARBA00022771"/>
    </source>
</evidence>
<name>A0AAV4XEG0_CAEEX</name>